<protein>
    <submittedName>
        <fullName evidence="3">Uncharacterized protein</fullName>
    </submittedName>
</protein>
<evidence type="ECO:0000256" key="1">
    <source>
        <dbReference type="SAM" id="MobiDB-lite"/>
    </source>
</evidence>
<gene>
    <name evidence="3" type="ORF">CYFUS_006588</name>
</gene>
<feature type="compositionally biased region" description="Acidic residues" evidence="1">
    <location>
        <begin position="142"/>
        <end position="152"/>
    </location>
</feature>
<dbReference type="AlphaFoldDB" id="A0A250JD96"/>
<dbReference type="Proteomes" id="UP000217257">
    <property type="component" value="Chromosome"/>
</dbReference>
<dbReference type="RefSeq" id="WP_095988897.1">
    <property type="nucleotide sequence ID" value="NZ_CP022098.1"/>
</dbReference>
<evidence type="ECO:0000256" key="2">
    <source>
        <dbReference type="SAM" id="SignalP"/>
    </source>
</evidence>
<proteinExistence type="predicted"/>
<evidence type="ECO:0000313" key="4">
    <source>
        <dbReference type="Proteomes" id="UP000217257"/>
    </source>
</evidence>
<dbReference type="EMBL" id="CP022098">
    <property type="protein sequence ID" value="ATB41126.1"/>
    <property type="molecule type" value="Genomic_DNA"/>
</dbReference>
<name>A0A250JD96_9BACT</name>
<feature type="signal peptide" evidence="2">
    <location>
        <begin position="1"/>
        <end position="20"/>
    </location>
</feature>
<evidence type="ECO:0000313" key="3">
    <source>
        <dbReference type="EMBL" id="ATB41126.1"/>
    </source>
</evidence>
<organism evidence="3 4">
    <name type="scientific">Cystobacter fuscus</name>
    <dbReference type="NCBI Taxonomy" id="43"/>
    <lineage>
        <taxon>Bacteria</taxon>
        <taxon>Pseudomonadati</taxon>
        <taxon>Myxococcota</taxon>
        <taxon>Myxococcia</taxon>
        <taxon>Myxococcales</taxon>
        <taxon>Cystobacterineae</taxon>
        <taxon>Archangiaceae</taxon>
        <taxon>Cystobacter</taxon>
    </lineage>
</organism>
<feature type="region of interest" description="Disordered" evidence="1">
    <location>
        <begin position="134"/>
        <end position="154"/>
    </location>
</feature>
<reference evidence="3 4" key="1">
    <citation type="submission" date="2017-06" db="EMBL/GenBank/DDBJ databases">
        <title>Sequencing and comparative analysis of myxobacterial genomes.</title>
        <authorList>
            <person name="Rupp O."/>
            <person name="Goesmann A."/>
            <person name="Sogaard-Andersen L."/>
        </authorList>
    </citation>
    <scope>NUCLEOTIDE SEQUENCE [LARGE SCALE GENOMIC DNA]</scope>
    <source>
        <strain evidence="3 4">DSM 52655</strain>
    </source>
</reference>
<keyword evidence="2" id="KW-0732">Signal</keyword>
<accession>A0A250JD96</accession>
<dbReference type="KEGG" id="cfus:CYFUS_006588"/>
<feature type="chain" id="PRO_5013100692" evidence="2">
    <location>
        <begin position="21"/>
        <end position="225"/>
    </location>
</feature>
<sequence length="225" mass="24156">MRKPFTAVLLCLLLPTLALGGEGYTPPRPGTLFASAEVATPSTMNSRAGWKTFAGLTEALVQKVAKTAWDKGLIRGQWTLEDRQCAYAKFGLFVLAGMLGDENKATGPGMDRFYKDIPSTQKWVRALKKDWCRKKGSTPNQDENDDDDDNDDPGNKGVQLAVFYVEEVRKAQGVGELQREAAVKAAAATTVTAGLAAFFAVLSNILIPIPGVIPASPVSPPPGFN</sequence>